<keyword evidence="9" id="KW-1185">Reference proteome</keyword>
<dbReference type="PANTHER" id="PTHR30329:SF21">
    <property type="entry name" value="LIPOPROTEIN YIAD-RELATED"/>
    <property type="match status" value="1"/>
</dbReference>
<dbReference type="Gene3D" id="1.25.40.10">
    <property type="entry name" value="Tetratricopeptide repeat domain"/>
    <property type="match status" value="1"/>
</dbReference>
<keyword evidence="2 4" id="KW-0472">Membrane</keyword>
<comment type="subcellular location">
    <subcellularLocation>
        <location evidence="1">Cell outer membrane</location>
    </subcellularLocation>
</comment>
<dbReference type="PRINTS" id="PR01021">
    <property type="entry name" value="OMPADOMAIN"/>
</dbReference>
<dbReference type="RefSeq" id="WP_121062893.1">
    <property type="nucleotide sequence ID" value="NZ_RBIQ01000007.1"/>
</dbReference>
<organism evidence="8 9">
    <name type="scientific">Maribacter vaceletii</name>
    <dbReference type="NCBI Taxonomy" id="1206816"/>
    <lineage>
        <taxon>Bacteria</taxon>
        <taxon>Pseudomonadati</taxon>
        <taxon>Bacteroidota</taxon>
        <taxon>Flavobacteriia</taxon>
        <taxon>Flavobacteriales</taxon>
        <taxon>Flavobacteriaceae</taxon>
        <taxon>Maribacter</taxon>
    </lineage>
</organism>
<name>A0A495EBF5_9FLAO</name>
<dbReference type="InterPro" id="IPR006664">
    <property type="entry name" value="OMP_bac"/>
</dbReference>
<evidence type="ECO:0000313" key="8">
    <source>
        <dbReference type="EMBL" id="RKR14031.1"/>
    </source>
</evidence>
<evidence type="ECO:0000313" key="9">
    <source>
        <dbReference type="Proteomes" id="UP000269412"/>
    </source>
</evidence>
<dbReference type="OrthoDB" id="9809364at2"/>
<evidence type="ECO:0000256" key="6">
    <source>
        <dbReference type="SAM" id="SignalP"/>
    </source>
</evidence>
<dbReference type="SUPFAM" id="SSF103088">
    <property type="entry name" value="OmpA-like"/>
    <property type="match status" value="1"/>
</dbReference>
<dbReference type="SUPFAM" id="SSF48452">
    <property type="entry name" value="TPR-like"/>
    <property type="match status" value="1"/>
</dbReference>
<evidence type="ECO:0000256" key="4">
    <source>
        <dbReference type="PROSITE-ProRule" id="PRU00473"/>
    </source>
</evidence>
<dbReference type="Gene3D" id="2.60.40.1120">
    <property type="entry name" value="Carboxypeptidase-like, regulatory domain"/>
    <property type="match status" value="1"/>
</dbReference>
<accession>A0A495EBF5</accession>
<dbReference type="InterPro" id="IPR050330">
    <property type="entry name" value="Bact_OuterMem_StrucFunc"/>
</dbReference>
<dbReference type="Proteomes" id="UP000269412">
    <property type="component" value="Unassembled WGS sequence"/>
</dbReference>
<feature type="region of interest" description="Disordered" evidence="5">
    <location>
        <begin position="550"/>
        <end position="582"/>
    </location>
</feature>
<dbReference type="SUPFAM" id="SSF82171">
    <property type="entry name" value="DPP6 N-terminal domain-like"/>
    <property type="match status" value="1"/>
</dbReference>
<evidence type="ECO:0000256" key="2">
    <source>
        <dbReference type="ARBA" id="ARBA00023136"/>
    </source>
</evidence>
<dbReference type="Gene3D" id="3.30.1330.60">
    <property type="entry name" value="OmpA-like domain"/>
    <property type="match status" value="1"/>
</dbReference>
<dbReference type="InterPro" id="IPR006665">
    <property type="entry name" value="OmpA-like"/>
</dbReference>
<protein>
    <submittedName>
        <fullName evidence="8">Outer membrane protein OmpA-like peptidoglycan-associated protein</fullName>
    </submittedName>
</protein>
<evidence type="ECO:0000259" key="7">
    <source>
        <dbReference type="PROSITE" id="PS51123"/>
    </source>
</evidence>
<keyword evidence="6" id="KW-0732">Signal</keyword>
<proteinExistence type="predicted"/>
<sequence length="721" mass="82576">MKKIFLFILFTGLLQTVSFAQEELKRANMYFERAFYTDAIPLYEEIAKTNKSSKVVKNLADSYYNTYQLPRAAKWYSYLTSVYGENLDESYFFKYSQTLKAVGEYEEALEVLMDYYTSQENKEKVASLKEDLRHLENVDAIGERFKLENLPLNTVKSEFGATRVDSSIIYAASKKKAIPGLNKRYRWNSENYLDMYKHPMSQITLGDSVSTSLSSSINTKMHEATFAITKDRKTIYFTRNNFLKGKKKTDGKKISRLKIYKAELVDGSWENIEELPFNGDDFSTEHPALNASETVMYFASDKSGGFGSLDLYSVSLNANGEFGEPKNLGATINTNKKEQFPFIDAKDNLYFSSNGHAGFGLLDVFVAKKEGDTFLKPNNVGKPINGGYDDFSFNIYSNNNQGFFASNRPGGVGGDDIYKLEETKPLDIKDCSQFIAGIVTEVSSKKPIAFAVVDLVTEDGTLVESQTASEKAEFKFTVTCMAQYTVKARKTGYKDNSKIIITDKERNSVKDGSLELQSIAQIEKEKNEKIQKAKEEEERLEKLAKEERIKEEKRKKEEAERIKKEEEKRKKEAKVKAEKERKERIEKAIENEPAVVRQGKRIVIKAEPKVHFDYDLWYIRLEGKETLDKIIKILKDNPGIQLEIGTHTDIRGNDDYNKKLSQKRSNAVVEYLIRQGISKKRLSAKGYGEKMPQIKCETEESCTEEQHEINRRCEFVIVDWK</sequence>
<evidence type="ECO:0000256" key="3">
    <source>
        <dbReference type="ARBA" id="ARBA00023237"/>
    </source>
</evidence>
<reference evidence="8 9" key="1">
    <citation type="submission" date="2018-10" db="EMBL/GenBank/DDBJ databases">
        <title>Genomic Encyclopedia of Archaeal and Bacterial Type Strains, Phase II (KMG-II): from individual species to whole genera.</title>
        <authorList>
            <person name="Goeker M."/>
        </authorList>
    </citation>
    <scope>NUCLEOTIDE SEQUENCE [LARGE SCALE GENOMIC DNA]</scope>
    <source>
        <strain evidence="8 9">DSM 25230</strain>
    </source>
</reference>
<evidence type="ECO:0000256" key="5">
    <source>
        <dbReference type="SAM" id="MobiDB-lite"/>
    </source>
</evidence>
<dbReference type="Pfam" id="PF07676">
    <property type="entry name" value="PD40"/>
    <property type="match status" value="1"/>
</dbReference>
<feature type="domain" description="OmpA-like" evidence="7">
    <location>
        <begin position="599"/>
        <end position="721"/>
    </location>
</feature>
<feature type="chain" id="PRO_5019726066" evidence="6">
    <location>
        <begin position="21"/>
        <end position="721"/>
    </location>
</feature>
<dbReference type="Pfam" id="PF00691">
    <property type="entry name" value="OmpA"/>
    <property type="match status" value="1"/>
</dbReference>
<feature type="signal peptide" evidence="6">
    <location>
        <begin position="1"/>
        <end position="20"/>
    </location>
</feature>
<evidence type="ECO:0000256" key="1">
    <source>
        <dbReference type="ARBA" id="ARBA00004442"/>
    </source>
</evidence>
<dbReference type="AlphaFoldDB" id="A0A495EBF5"/>
<dbReference type="EMBL" id="RBIQ01000007">
    <property type="protein sequence ID" value="RKR14031.1"/>
    <property type="molecule type" value="Genomic_DNA"/>
</dbReference>
<dbReference type="InterPro" id="IPR036737">
    <property type="entry name" value="OmpA-like_sf"/>
</dbReference>
<keyword evidence="3" id="KW-0998">Cell outer membrane</keyword>
<dbReference type="CDD" id="cd07185">
    <property type="entry name" value="OmpA_C-like"/>
    <property type="match status" value="1"/>
</dbReference>
<dbReference type="PANTHER" id="PTHR30329">
    <property type="entry name" value="STATOR ELEMENT OF FLAGELLAR MOTOR COMPLEX"/>
    <property type="match status" value="1"/>
</dbReference>
<dbReference type="InterPro" id="IPR011990">
    <property type="entry name" value="TPR-like_helical_dom_sf"/>
</dbReference>
<dbReference type="PROSITE" id="PS51123">
    <property type="entry name" value="OMPA_2"/>
    <property type="match status" value="1"/>
</dbReference>
<dbReference type="InterPro" id="IPR011659">
    <property type="entry name" value="WD40"/>
</dbReference>
<dbReference type="GO" id="GO:0009279">
    <property type="term" value="C:cell outer membrane"/>
    <property type="evidence" value="ECO:0007669"/>
    <property type="project" value="UniProtKB-SubCell"/>
</dbReference>
<gene>
    <name evidence="8" type="ORF">CLV91_0100</name>
</gene>
<comment type="caution">
    <text evidence="8">The sequence shown here is derived from an EMBL/GenBank/DDBJ whole genome shotgun (WGS) entry which is preliminary data.</text>
</comment>